<feature type="region of interest" description="Disordered" evidence="2">
    <location>
        <begin position="1831"/>
        <end position="1894"/>
    </location>
</feature>
<feature type="compositionally biased region" description="Polar residues" evidence="2">
    <location>
        <begin position="1852"/>
        <end position="1863"/>
    </location>
</feature>
<feature type="region of interest" description="Disordered" evidence="2">
    <location>
        <begin position="1093"/>
        <end position="1120"/>
    </location>
</feature>
<feature type="compositionally biased region" description="Polar residues" evidence="2">
    <location>
        <begin position="383"/>
        <end position="398"/>
    </location>
</feature>
<reference evidence="5 6" key="1">
    <citation type="journal article" date="2021" name="Hortic Res">
        <title>Chromosome-scale assembly of the Dendrobium chrysotoxum genome enhances the understanding of orchid evolution.</title>
        <authorList>
            <person name="Zhang Y."/>
            <person name="Zhang G.Q."/>
            <person name="Zhang D."/>
            <person name="Liu X.D."/>
            <person name="Xu X.Y."/>
            <person name="Sun W.H."/>
            <person name="Yu X."/>
            <person name="Zhu X."/>
            <person name="Wang Z.W."/>
            <person name="Zhao X."/>
            <person name="Zhong W.Y."/>
            <person name="Chen H."/>
            <person name="Yin W.L."/>
            <person name="Huang T."/>
            <person name="Niu S.C."/>
            <person name="Liu Z.J."/>
        </authorList>
    </citation>
    <scope>NUCLEOTIDE SEQUENCE [LARGE SCALE GENOMIC DNA]</scope>
    <source>
        <strain evidence="5">Lindl</strain>
    </source>
</reference>
<feature type="compositionally biased region" description="Low complexity" evidence="2">
    <location>
        <begin position="1928"/>
        <end position="1948"/>
    </location>
</feature>
<feature type="region of interest" description="Disordered" evidence="2">
    <location>
        <begin position="1678"/>
        <end position="1765"/>
    </location>
</feature>
<feature type="region of interest" description="Disordered" evidence="2">
    <location>
        <begin position="254"/>
        <end position="320"/>
    </location>
</feature>
<dbReference type="Proteomes" id="UP000775213">
    <property type="component" value="Unassembled WGS sequence"/>
</dbReference>
<feature type="compositionally biased region" description="Basic residues" evidence="2">
    <location>
        <begin position="1097"/>
        <end position="1108"/>
    </location>
</feature>
<dbReference type="EMBL" id="JAGFBR010000004">
    <property type="protein sequence ID" value="KAH0467966.1"/>
    <property type="molecule type" value="Genomic_DNA"/>
</dbReference>
<dbReference type="PROSITE" id="PS50090">
    <property type="entry name" value="MYB_LIKE"/>
    <property type="match status" value="1"/>
</dbReference>
<feature type="region of interest" description="Disordered" evidence="2">
    <location>
        <begin position="1033"/>
        <end position="1073"/>
    </location>
</feature>
<accession>A0AAV7HG29</accession>
<gene>
    <name evidence="5" type="ORF">IEQ34_002999</name>
</gene>
<dbReference type="PANTHER" id="PTHR46774">
    <property type="entry name" value="CHROMATIN MODIFICATION-RELATED PROTEIN EAF1 A-RELATED"/>
    <property type="match status" value="1"/>
</dbReference>
<organism evidence="5 6">
    <name type="scientific">Dendrobium chrysotoxum</name>
    <name type="common">Orchid</name>
    <dbReference type="NCBI Taxonomy" id="161865"/>
    <lineage>
        <taxon>Eukaryota</taxon>
        <taxon>Viridiplantae</taxon>
        <taxon>Streptophyta</taxon>
        <taxon>Embryophyta</taxon>
        <taxon>Tracheophyta</taxon>
        <taxon>Spermatophyta</taxon>
        <taxon>Magnoliopsida</taxon>
        <taxon>Liliopsida</taxon>
        <taxon>Asparagales</taxon>
        <taxon>Orchidaceae</taxon>
        <taxon>Epidendroideae</taxon>
        <taxon>Malaxideae</taxon>
        <taxon>Dendrobiinae</taxon>
        <taxon>Dendrobium</taxon>
    </lineage>
</organism>
<evidence type="ECO:0000259" key="3">
    <source>
        <dbReference type="PROSITE" id="PS50090"/>
    </source>
</evidence>
<evidence type="ECO:0000256" key="2">
    <source>
        <dbReference type="SAM" id="MobiDB-lite"/>
    </source>
</evidence>
<evidence type="ECO:0000256" key="1">
    <source>
        <dbReference type="ARBA" id="ARBA00022853"/>
    </source>
</evidence>
<dbReference type="GO" id="GO:0035267">
    <property type="term" value="C:NuA4 histone acetyltransferase complex"/>
    <property type="evidence" value="ECO:0007669"/>
    <property type="project" value="InterPro"/>
</dbReference>
<protein>
    <submittedName>
        <fullName evidence="5">Uncharacterized protein</fullName>
    </submittedName>
</protein>
<feature type="compositionally biased region" description="Polar residues" evidence="2">
    <location>
        <begin position="1720"/>
        <end position="1735"/>
    </location>
</feature>
<evidence type="ECO:0000313" key="6">
    <source>
        <dbReference type="Proteomes" id="UP000775213"/>
    </source>
</evidence>
<evidence type="ECO:0000259" key="4">
    <source>
        <dbReference type="PROSITE" id="PS51204"/>
    </source>
</evidence>
<feature type="compositionally biased region" description="Polar residues" evidence="2">
    <location>
        <begin position="354"/>
        <end position="363"/>
    </location>
</feature>
<dbReference type="PROSITE" id="PS51204">
    <property type="entry name" value="HSA"/>
    <property type="match status" value="1"/>
</dbReference>
<evidence type="ECO:0000313" key="5">
    <source>
        <dbReference type="EMBL" id="KAH0467966.1"/>
    </source>
</evidence>
<feature type="region of interest" description="Disordered" evidence="2">
    <location>
        <begin position="344"/>
        <end position="398"/>
    </location>
</feature>
<feature type="compositionally biased region" description="Basic and acidic residues" evidence="2">
    <location>
        <begin position="364"/>
        <end position="382"/>
    </location>
</feature>
<feature type="domain" description="Myb-like" evidence="3">
    <location>
        <begin position="1232"/>
        <end position="1282"/>
    </location>
</feature>
<proteinExistence type="predicted"/>
<dbReference type="SMART" id="SM00573">
    <property type="entry name" value="HSA"/>
    <property type="match status" value="1"/>
</dbReference>
<feature type="compositionally biased region" description="Polar residues" evidence="2">
    <location>
        <begin position="1042"/>
        <end position="1067"/>
    </location>
</feature>
<feature type="compositionally biased region" description="Low complexity" evidence="2">
    <location>
        <begin position="1740"/>
        <end position="1765"/>
    </location>
</feature>
<dbReference type="InterPro" id="IPR014012">
    <property type="entry name" value="HSA_dom"/>
</dbReference>
<feature type="domain" description="HSA" evidence="4">
    <location>
        <begin position="725"/>
        <end position="803"/>
    </location>
</feature>
<feature type="compositionally biased region" description="Polar residues" evidence="2">
    <location>
        <begin position="1111"/>
        <end position="1120"/>
    </location>
</feature>
<keyword evidence="1" id="KW-0156">Chromatin regulator</keyword>
<dbReference type="Pfam" id="PF07529">
    <property type="entry name" value="HSA"/>
    <property type="match status" value="1"/>
</dbReference>
<keyword evidence="6" id="KW-1185">Reference proteome</keyword>
<sequence>MTELGFFSNSQELVFFEELNFNDSVSSKVIGRAAVLHGEAKDISGMLIVDEIAVAGIRVKGLVEHSGVALLSAAMLDHIYIKKEEREGDERREKACIKLMFFIAQVMKSALIVIGPARVLVKSRSEPDLQPKPFLAPLPLRNLSICCFSGDLLTVGDPDLTGGSPGFTLLVSAEVDSMGGVVDCEVGLDTKSSPHRAAIAKAQEELRLEYDGGNPLEYKFGRATSISVQSTSLRDQLAEQCMISEAKGSFALAASPHGDSVESSGRPAGSMGREPNIADNLLLFAGENSSPGREKNARRTGRRSNAAPAEQSSKIDGCRNTKESNDLVIFRLGPSGQAYARRNRYRSGRDSHSNKSPLLFSSHTDARDLKESHEEVHAEEHTVSSIINSKPTSPNAKRVQKNFSSTDQLDIEIDGGLAHHAHSDTQKTELQVVKINTCENLQDFDYNATSVEQTVKSSAMQTSGFIGKESTASVGFLSAPSCAIDNIKGSSHDEKDKSCRSADVDVMNVPQDNITGKENFSSTITEVLARSNADINPLFVNTAHLRGNADSNDLLTLRIGSSLGLNSKDHAAGQVTSGISSAVQSSQIAGSAACITSNGEARTSQIKIDNSVQVKDEGLLCDRRDEQAFDKLLFDTEIRLNNKSEISQHDSTHVIKAGAVTVTSIGYSHEPSSTILSKKVCSTAPEPQNSEANQLKLAKKAHEDAILKEARIIETSLKKAGVPSIGCISSEKGQKSHWHFVLEEMAWMANDFMQERLWKIAAAAQVCHWIAFVGRSKFEQENLFQKQRNVARTLAKAVMNFWSSVVAISKGEASSGMNEACGANSFKVSHISSLNTMKDQSVEARFLKPGIQSYACRLMQYLSDVSSDPIMAEAPRTPDRIKDAGSFGVMLDDQLSEENLFYKVLPGAMHSYRESIESQCAQIKEEECEASMCDSLAGIAFEEDEGETGADILPGVFEGNYLSKFIHKKRKVYQQKSYTSRYETDLSYNPSLEGKSASHSHVLMEKRPSGILNVSAVPTKRMRTASRQRIIVPLCGGPSGSLPMTSKTDVSSGDTTSFQDDQSSRHGCSQPHKNLEVDSTVDFERLLTFDSSNMPIKPRKKKKPKHLGYKSSLNLPDSKASSYEQRLQADYMVQHDQRDHAKKRCEGLQYESNGNIGFYGQNVAKKPKLSKPAESPEMIIPAGGSMPSPVASQMSNMSNSNKLIRIISNRDRGRKSKALKIAAGQSGPGIAWSTFEDQALVVLVHDMGLNWELVSDALNSTLHFKCIYRKPIDCKERHKFLMDKSSGDGADSAEDSGSARQLFQRLQGPMEEDTMKSHFEKIILIGQRFHSGRTQDNKQLKQITPAHNSHVLTLSQACPNNLSGPFLSPVDLADALNSNSDAVGLGYQGSHPNGIVIPGHQGSLAPVLPTSSTNTVLPGTPSMVLGSGLPTPSPPLHAPPRDTQRYGVHRSTTLPVDDQKRLQQYGQNFSGRNMQQSGISMTNALPAGVDRGVRMLPGGNGMGMMCGVSRSMSMPRTSFQGVGPAGMLNMVSPNNMLSGNVVGMPNPMGAHSSAVSSPGNTMMRPRDALQMLRPVQTTEETRQIMMQEIQLQVSQGNGQAITPFNGMSAAFSNAPVSPPVQTIPLQQHHQISQQPHILGNPNNSLVQGTNHSGSQQQAYIRFAKESQLQQRIMPQAQLPYSGSSSMSPMETSSQFQQQSQSSSPVNSIASSQPQHKHQTMPRNPQTSSMMSNQIMKQRPRQQVQQQQQQPRNLQHQKQQAQQQAKLIKGLGRGTMLLHQNLPVDATQTQVGGRSTAPNNQASEKLLMQQSQGFNPVSTGVNSNLQQPSIPQKLYFRPHPPQSKQVPPMPSHLDNNQASVQAPPTHSIRATQQSVPATPPATQQQQQRQANQSPTNMQRIMLPQSRQANHDGRIQSINESVQVNQMIPSSSHTKTTDSSSLPGVVSSGVHWKPESSSETCATGEQAQMAAIPQENYTGSDTMIPPSTQGLVQRQLSGNISMHGHGLGGQWQQQQQLQPSPLPQQQYRQGVQGNLYTRMKVVVVCVFQVISDGGYNSGKVWLCRLHEFKSNFNLPGLGDLFFIFPCWQKKITRRGFGTGSNISLPSFVGLQHLIHCKANAFYLSSVWSMLENLFVLRSYFIHLKIKILNIFIFLRILYQIFWNL</sequence>
<feature type="region of interest" description="Disordered" evidence="2">
    <location>
        <begin position="1926"/>
        <end position="1955"/>
    </location>
</feature>
<name>A0AAV7HG29_DENCH</name>
<feature type="compositionally biased region" description="Low complexity" evidence="2">
    <location>
        <begin position="1869"/>
        <end position="1894"/>
    </location>
</feature>
<dbReference type="InterPro" id="IPR001005">
    <property type="entry name" value="SANT/Myb"/>
</dbReference>
<dbReference type="PANTHER" id="PTHR46774:SF3">
    <property type="entry name" value="CHROMATIN MODIFICATION-RELATED PROTEIN EAF1 A-RELATED"/>
    <property type="match status" value="1"/>
</dbReference>
<feature type="compositionally biased region" description="Low complexity" evidence="2">
    <location>
        <begin position="1681"/>
        <end position="1712"/>
    </location>
</feature>
<dbReference type="GO" id="GO:0006325">
    <property type="term" value="P:chromatin organization"/>
    <property type="evidence" value="ECO:0007669"/>
    <property type="project" value="UniProtKB-KW"/>
</dbReference>
<dbReference type="InterPro" id="IPR044798">
    <property type="entry name" value="EAF1A/B"/>
</dbReference>
<comment type="caution">
    <text evidence="5">The sequence shown here is derived from an EMBL/GenBank/DDBJ whole genome shotgun (WGS) entry which is preliminary data.</text>
</comment>